<feature type="domain" description="Tet-like 2OG-Fe(II) oxygenase" evidence="1">
    <location>
        <begin position="63"/>
        <end position="225"/>
    </location>
</feature>
<evidence type="ECO:0000259" key="1">
    <source>
        <dbReference type="Pfam" id="PF20515"/>
    </source>
</evidence>
<dbReference type="Pfam" id="PF20515">
    <property type="entry name" value="2OG-FeII_Oxy_6"/>
    <property type="match status" value="1"/>
</dbReference>
<keyword evidence="3" id="KW-1185">Reference proteome</keyword>
<accession>A0ABY7CSL0</accession>
<evidence type="ECO:0000313" key="3">
    <source>
        <dbReference type="Proteomes" id="UP001164743"/>
    </source>
</evidence>
<evidence type="ECO:0000313" key="2">
    <source>
        <dbReference type="EMBL" id="WAQ87101.1"/>
    </source>
</evidence>
<dbReference type="RefSeq" id="XP_053022656.1">
    <property type="nucleotide sequence ID" value="XM_053171715.1"/>
</dbReference>
<dbReference type="GeneID" id="77812498"/>
<gene>
    <name evidence="2" type="ORF">PtA15_8A2</name>
</gene>
<protein>
    <recommendedName>
        <fullName evidence="1">Tet-like 2OG-Fe(II) oxygenase domain-containing protein</fullName>
    </recommendedName>
</protein>
<proteinExistence type="predicted"/>
<name>A0ABY7CSL0_9BASI</name>
<sequence>MVNDFIPFTHGKVILIDKIKGKVYPVLEFTSMLFTDQYCIFSNQIKGDVVAVIEFKPISELTAKEKDEINRITTFLHQWKQFVYPIAAGRGWGGQMWGIGWRKCMKALELFGRYIKLRMAWAFCYQYFNLAIQSQLVSRILGRMFKSMGDIPFESNRKLMEEHRIPSFASGEFNDWLSEFDCAPHITFTTGRFYNQSHCDKGDASDYAFALFVPTKTSDGTLANPLTEAGASVTPVH</sequence>
<organism evidence="2 3">
    <name type="scientific">Puccinia triticina</name>
    <dbReference type="NCBI Taxonomy" id="208348"/>
    <lineage>
        <taxon>Eukaryota</taxon>
        <taxon>Fungi</taxon>
        <taxon>Dikarya</taxon>
        <taxon>Basidiomycota</taxon>
        <taxon>Pucciniomycotina</taxon>
        <taxon>Pucciniomycetes</taxon>
        <taxon>Pucciniales</taxon>
        <taxon>Pucciniaceae</taxon>
        <taxon>Puccinia</taxon>
    </lineage>
</organism>
<dbReference type="Proteomes" id="UP001164743">
    <property type="component" value="Chromosome 8A"/>
</dbReference>
<dbReference type="InterPro" id="IPR046798">
    <property type="entry name" value="2OG-FeII_Oxy_6"/>
</dbReference>
<dbReference type="EMBL" id="CP110428">
    <property type="protein sequence ID" value="WAQ87101.1"/>
    <property type="molecule type" value="Genomic_DNA"/>
</dbReference>
<reference evidence="2" key="1">
    <citation type="submission" date="2022-10" db="EMBL/GenBank/DDBJ databases">
        <title>Puccinia triticina Genome sequencing and assembly.</title>
        <authorList>
            <person name="Li C."/>
        </authorList>
    </citation>
    <scope>NUCLEOTIDE SEQUENCE</scope>
    <source>
        <strain evidence="2">Pt15</strain>
    </source>
</reference>